<organism evidence="1 2">
    <name type="scientific">Catenulispora yoronensis</name>
    <dbReference type="NCBI Taxonomy" id="450799"/>
    <lineage>
        <taxon>Bacteria</taxon>
        <taxon>Bacillati</taxon>
        <taxon>Actinomycetota</taxon>
        <taxon>Actinomycetes</taxon>
        <taxon>Catenulisporales</taxon>
        <taxon>Catenulisporaceae</taxon>
        <taxon>Catenulispora</taxon>
    </lineage>
</organism>
<protein>
    <recommendedName>
        <fullName evidence="3">PBP domain-containing protein</fullName>
    </recommendedName>
</protein>
<dbReference type="SUPFAM" id="SSF53850">
    <property type="entry name" value="Periplasmic binding protein-like II"/>
    <property type="match status" value="1"/>
</dbReference>
<keyword evidence="2" id="KW-1185">Reference proteome</keyword>
<dbReference type="RefSeq" id="WP_344668463.1">
    <property type="nucleotide sequence ID" value="NZ_BAAAQN010000036.1"/>
</dbReference>
<evidence type="ECO:0000313" key="2">
    <source>
        <dbReference type="Proteomes" id="UP001500751"/>
    </source>
</evidence>
<dbReference type="EMBL" id="BAAAQN010000036">
    <property type="protein sequence ID" value="GAA2043823.1"/>
    <property type="molecule type" value="Genomic_DNA"/>
</dbReference>
<comment type="caution">
    <text evidence="1">The sequence shown here is derived from an EMBL/GenBank/DDBJ whole genome shotgun (WGS) entry which is preliminary data.</text>
</comment>
<reference evidence="1 2" key="1">
    <citation type="journal article" date="2019" name="Int. J. Syst. Evol. Microbiol.">
        <title>The Global Catalogue of Microorganisms (GCM) 10K type strain sequencing project: providing services to taxonomists for standard genome sequencing and annotation.</title>
        <authorList>
            <consortium name="The Broad Institute Genomics Platform"/>
            <consortium name="The Broad Institute Genome Sequencing Center for Infectious Disease"/>
            <person name="Wu L."/>
            <person name="Ma J."/>
        </authorList>
    </citation>
    <scope>NUCLEOTIDE SEQUENCE [LARGE SCALE GENOMIC DNA]</scope>
    <source>
        <strain evidence="1 2">JCM 16014</strain>
    </source>
</reference>
<name>A0ABN2UUR7_9ACTN</name>
<evidence type="ECO:0000313" key="1">
    <source>
        <dbReference type="EMBL" id="GAA2043823.1"/>
    </source>
</evidence>
<gene>
    <name evidence="1" type="ORF">GCM10009839_53990</name>
</gene>
<accession>A0ABN2UUR7</accession>
<sequence>MNLIKLNHRRLRPTRITALTAAGLATIAATTAVTAPAGHADPTGTPTYRQLAGFGSRETAPVMDALSNAVTINGVKVLGSYNPHGQSTPVQTKADPACVYRYQPPLGGVPNFSGGGYDALVKEFVNAGAHGCVQFSRSSFVDPRPYAEYAVSLTYIPYAYDGTTFAVTGTSIIPRDLTFADLRAIYTCDPGYVGTGPNYTIRALLPENGSDTRNAWLRIMGISETDVQSGHLPCVSDQGSQGAYPPGDLRMLTSNTLMPISIASYNAQAAGVIPDVRGTATLGSIQGTAPDLASPAFPAAFGGYSFAVGSGSTIPSQVTRSDLVQIYHCDPAYVGTAPNYAVHPLLPKAGTAARAAWESAVNITDSQLAAGQYPCVSDTRLGVPIAENDGRVLDATSLVPMSISAYLAQAGGTVPDVRGSASLGMIDNVNPLTVNRNFAAGNEVDNVIATQYVNTAPYSTVFVGQNSLVCQNTAIIQRYGYGADPSCGNTTKQYD</sequence>
<evidence type="ECO:0008006" key="3">
    <source>
        <dbReference type="Google" id="ProtNLM"/>
    </source>
</evidence>
<proteinExistence type="predicted"/>
<dbReference type="Proteomes" id="UP001500751">
    <property type="component" value="Unassembled WGS sequence"/>
</dbReference>